<sequence length="184" mass="21044">MDKKTLDLIQLRMAHSAVGASTIRGMAPAGTIGHVRDFLGGYNLRHLKRWTQRTYTARLDEMTAALLAHLRASVPERALEWGGCRKCVSIFLRNAMYNRYLAERYQLDRLEPWMEVPLDSHVAEGLWNEGIPDTPRWETVIGLTREASERWQGIASVAAAGKGIHRVHLDVHYWRQKKVEDGKK</sequence>
<name>A0AAW5ZUJ5_RALSL</name>
<dbReference type="Proteomes" id="UP001144050">
    <property type="component" value="Unassembled WGS sequence"/>
</dbReference>
<organism evidence="1 2">
    <name type="scientific">Ralstonia solanacearum</name>
    <name type="common">Pseudomonas solanacearum</name>
    <dbReference type="NCBI Taxonomy" id="305"/>
    <lineage>
        <taxon>Bacteria</taxon>
        <taxon>Pseudomonadati</taxon>
        <taxon>Pseudomonadota</taxon>
        <taxon>Betaproteobacteria</taxon>
        <taxon>Burkholderiales</taxon>
        <taxon>Burkholderiaceae</taxon>
        <taxon>Ralstonia</taxon>
        <taxon>Ralstonia solanacearum species complex</taxon>
    </lineage>
</organism>
<reference evidence="1" key="1">
    <citation type="submission" date="2021-09" db="EMBL/GenBank/DDBJ databases">
        <title>Genomic analysis of Ralstonia spp.</title>
        <authorList>
            <person name="Aburjaile F."/>
            <person name="Ariute J.C."/>
            <person name="Pais A.K.L."/>
            <person name="Albuquerque G.M.R."/>
            <person name="Silva A.M.F."/>
            <person name="Brenig B."/>
            <person name="Azevedo V."/>
            <person name="Matiuzzi M."/>
            <person name="Ramos R."/>
            <person name="Goes-Neto A."/>
            <person name="Soares S."/>
            <person name="Iseppon A.M.B."/>
            <person name="Souza E."/>
            <person name="Gama M."/>
        </authorList>
    </citation>
    <scope>NUCLEOTIDE SEQUENCE</scope>
    <source>
        <strain evidence="1">CCRMRs91</strain>
    </source>
</reference>
<evidence type="ECO:0000313" key="1">
    <source>
        <dbReference type="EMBL" id="MDB0573464.1"/>
    </source>
</evidence>
<accession>A0AAW5ZUJ5</accession>
<dbReference type="AlphaFoldDB" id="A0AAW5ZUJ5"/>
<evidence type="ECO:0000313" key="2">
    <source>
        <dbReference type="Proteomes" id="UP001144050"/>
    </source>
</evidence>
<protein>
    <submittedName>
        <fullName evidence="1">Uncharacterized protein</fullName>
    </submittedName>
</protein>
<dbReference type="EMBL" id="JAIVFG010000052">
    <property type="protein sequence ID" value="MDB0573464.1"/>
    <property type="molecule type" value="Genomic_DNA"/>
</dbReference>
<gene>
    <name evidence="1" type="ORF">LBW59_22205</name>
</gene>
<proteinExistence type="predicted"/>
<dbReference type="RefSeq" id="WP_247591032.1">
    <property type="nucleotide sequence ID" value="NZ_JAIVFG010000052.1"/>
</dbReference>
<comment type="caution">
    <text evidence="1">The sequence shown here is derived from an EMBL/GenBank/DDBJ whole genome shotgun (WGS) entry which is preliminary data.</text>
</comment>